<dbReference type="PANTHER" id="PTHR36927">
    <property type="entry name" value="BLR4337 PROTEIN"/>
    <property type="match status" value="1"/>
</dbReference>
<organism evidence="3">
    <name type="scientific">marine metagenome</name>
    <dbReference type="NCBI Taxonomy" id="408172"/>
    <lineage>
        <taxon>unclassified sequences</taxon>
        <taxon>metagenomes</taxon>
        <taxon>ecological metagenomes</taxon>
    </lineage>
</organism>
<protein>
    <recommendedName>
        <fullName evidence="2">PA14 domain-containing protein</fullName>
    </recommendedName>
</protein>
<dbReference type="SUPFAM" id="SSF48403">
    <property type="entry name" value="Ankyrin repeat"/>
    <property type="match status" value="1"/>
</dbReference>
<dbReference type="Pfam" id="PF12796">
    <property type="entry name" value="Ank_2"/>
    <property type="match status" value="1"/>
</dbReference>
<keyword evidence="1" id="KW-1133">Transmembrane helix</keyword>
<dbReference type="AlphaFoldDB" id="A0A381XLC3"/>
<feature type="transmembrane region" description="Helical" evidence="1">
    <location>
        <begin position="599"/>
        <end position="620"/>
    </location>
</feature>
<dbReference type="InterPro" id="IPR002656">
    <property type="entry name" value="Acyl_transf_3_dom"/>
</dbReference>
<dbReference type="PROSITE" id="PS50088">
    <property type="entry name" value="ANK_REPEAT"/>
    <property type="match status" value="1"/>
</dbReference>
<reference evidence="3" key="1">
    <citation type="submission" date="2018-05" db="EMBL/GenBank/DDBJ databases">
        <authorList>
            <person name="Lanie J.A."/>
            <person name="Ng W.-L."/>
            <person name="Kazmierczak K.M."/>
            <person name="Andrzejewski T.M."/>
            <person name="Davidsen T.M."/>
            <person name="Wayne K.J."/>
            <person name="Tettelin H."/>
            <person name="Glass J.I."/>
            <person name="Rusch D."/>
            <person name="Podicherti R."/>
            <person name="Tsui H.-C.T."/>
            <person name="Winkler M.E."/>
        </authorList>
    </citation>
    <scope>NUCLEOTIDE SEQUENCE</scope>
</reference>
<accession>A0A381XLC3</accession>
<feature type="transmembrane region" description="Helical" evidence="1">
    <location>
        <begin position="501"/>
        <end position="519"/>
    </location>
</feature>
<feature type="domain" description="PA14" evidence="2">
    <location>
        <begin position="303"/>
        <end position="441"/>
    </location>
</feature>
<feature type="transmembrane region" description="Helical" evidence="1">
    <location>
        <begin position="569"/>
        <end position="587"/>
    </location>
</feature>
<feature type="non-terminal residue" evidence="3">
    <location>
        <position position="1"/>
    </location>
</feature>
<dbReference type="SUPFAM" id="SSF56988">
    <property type="entry name" value="Anthrax protective antigen"/>
    <property type="match status" value="1"/>
</dbReference>
<dbReference type="Gene3D" id="1.25.40.20">
    <property type="entry name" value="Ankyrin repeat-containing domain"/>
    <property type="match status" value="1"/>
</dbReference>
<dbReference type="SMART" id="SM00758">
    <property type="entry name" value="PA14"/>
    <property type="match status" value="1"/>
</dbReference>
<feature type="transmembrane region" description="Helical" evidence="1">
    <location>
        <begin position="131"/>
        <end position="157"/>
    </location>
</feature>
<dbReference type="InterPro" id="IPR002110">
    <property type="entry name" value="Ankyrin_rpt"/>
</dbReference>
<dbReference type="PANTHER" id="PTHR36927:SF1">
    <property type="entry name" value="MDO-LIKE PROTEIN"/>
    <property type="match status" value="1"/>
</dbReference>
<feature type="transmembrane region" description="Helical" evidence="1">
    <location>
        <begin position="474"/>
        <end position="495"/>
    </location>
</feature>
<dbReference type="GO" id="GO:0016747">
    <property type="term" value="F:acyltransferase activity, transferring groups other than amino-acyl groups"/>
    <property type="evidence" value="ECO:0007669"/>
    <property type="project" value="InterPro"/>
</dbReference>
<feature type="transmembrane region" description="Helical" evidence="1">
    <location>
        <begin position="94"/>
        <end position="111"/>
    </location>
</feature>
<dbReference type="InterPro" id="IPR037524">
    <property type="entry name" value="PA14/GLEYA"/>
</dbReference>
<dbReference type="Pfam" id="PF07691">
    <property type="entry name" value="PA14"/>
    <property type="match status" value="1"/>
</dbReference>
<evidence type="ECO:0000256" key="1">
    <source>
        <dbReference type="SAM" id="Phobius"/>
    </source>
</evidence>
<keyword evidence="1" id="KW-0472">Membrane</keyword>
<dbReference type="PROSITE" id="PS51820">
    <property type="entry name" value="PA14"/>
    <property type="match status" value="1"/>
</dbReference>
<gene>
    <name evidence="3" type="ORF">METZ01_LOCUS118392</name>
</gene>
<proteinExistence type="predicted"/>
<sequence>VEQPPLIESTPTPPVLEKKRYHDLDALRACAMLLGIVLHGILAFGEPGWAGYAPQNDIHWDVPAVVGNAAAVVGAEAPEKFSPYKFCFTAIHGFRMPLFFVVSGFFTVMLWRNRGIKELLKHRAKRILLPMMIFTPIAWITILGGMGIGALGAKILFGDEGDSKGKIERSGNSITDAVVAGDLDAVKGHLSRGADINQRNEKGETLLHIAAFFAHPEVVQFLQDKGVDPTIKSKKGQTALNYVEIPWNKEIEGTYKFVGGLLRLELDLERIERDRPKCAVILRKQGTSGSRSPPLVEDTELEGPLKKFKYRVYYQRFTSLPDFDKLTPEFSGESEKGIIDLGLAKREETFGMVFEGELEIKEAGDFKFRLGSDDGSRLIINGKELIDNDGMHAVKYKEGSIELEPGMAQVRVEYFDAGGAQGLSLSVSGPGIKELSAGKDELLLSKEGGKGEGEEFMREVKTWIDENLGEVPGWAIPFVVVIGAVGAIFFFGGIAPAFHHLWFLYYLVLLVLGFALVVWMAKKQKMQPWPAWVISSPLRWLWLVPLTLVPQLCFWQSFGPDTFTGIIPWPPKVFYYAVFFGFGALCYGHDEFEEKVGRYWFLCFLVAIPVLLFGLCWLHMREKYGFKPEIQFVLSLCIVIYTWLMIFGSIGFFRAFFSKQSKIARYISDSSYWLYLAHLAPLMCLQVMLSKWNIPSFPKFIFYCVFTIGILLLIYEFAVRYTFIGTLLNGKRTREKSPT</sequence>
<name>A0A381XLC3_9ZZZZ</name>
<feature type="transmembrane region" description="Helical" evidence="1">
    <location>
        <begin position="26"/>
        <end position="45"/>
    </location>
</feature>
<dbReference type="Pfam" id="PF01757">
    <property type="entry name" value="Acyl_transf_3"/>
    <property type="match status" value="2"/>
</dbReference>
<dbReference type="InterPro" id="IPR011658">
    <property type="entry name" value="PA14_dom"/>
</dbReference>
<feature type="transmembrane region" description="Helical" evidence="1">
    <location>
        <begin position="632"/>
        <end position="653"/>
    </location>
</feature>
<feature type="transmembrane region" description="Helical" evidence="1">
    <location>
        <begin position="700"/>
        <end position="723"/>
    </location>
</feature>
<keyword evidence="1" id="KW-0812">Transmembrane</keyword>
<dbReference type="PROSITE" id="PS50297">
    <property type="entry name" value="ANK_REP_REGION"/>
    <property type="match status" value="1"/>
</dbReference>
<dbReference type="SMART" id="SM00248">
    <property type="entry name" value="ANK"/>
    <property type="match status" value="2"/>
</dbReference>
<dbReference type="InterPro" id="IPR036770">
    <property type="entry name" value="Ankyrin_rpt-contain_sf"/>
</dbReference>
<feature type="transmembrane region" description="Helical" evidence="1">
    <location>
        <begin position="673"/>
        <end position="694"/>
    </location>
</feature>
<dbReference type="InterPro" id="IPR050623">
    <property type="entry name" value="Glucan_succinyl_AcylTrfase"/>
</dbReference>
<dbReference type="EMBL" id="UINC01015587">
    <property type="protein sequence ID" value="SVA65538.1"/>
    <property type="molecule type" value="Genomic_DNA"/>
</dbReference>
<dbReference type="Gene3D" id="3.90.182.10">
    <property type="entry name" value="Toxin - Anthrax Protective Antigen,domain 1"/>
    <property type="match status" value="1"/>
</dbReference>
<evidence type="ECO:0000259" key="2">
    <source>
        <dbReference type="PROSITE" id="PS51820"/>
    </source>
</evidence>
<evidence type="ECO:0000313" key="3">
    <source>
        <dbReference type="EMBL" id="SVA65538.1"/>
    </source>
</evidence>